<comment type="caution">
    <text evidence="2">The sequence shown here is derived from an EMBL/GenBank/DDBJ whole genome shotgun (WGS) entry which is preliminary data.</text>
</comment>
<evidence type="ECO:0000256" key="1">
    <source>
        <dbReference type="SAM" id="MobiDB-lite"/>
    </source>
</evidence>
<dbReference type="AlphaFoldDB" id="A0A8H7R1Y0"/>
<feature type="compositionally biased region" description="Basic and acidic residues" evidence="1">
    <location>
        <begin position="402"/>
        <end position="416"/>
    </location>
</feature>
<feature type="compositionally biased region" description="Polar residues" evidence="1">
    <location>
        <begin position="346"/>
        <end position="359"/>
    </location>
</feature>
<sequence>MSNPVVYACNCSNIRIHTAAKYSLDNLTQYKKDLFVKEPQPGWEYELGMGGIVIEFNTFTRSSSNGLNWTTVDCLNCNTGHVYSIQNNNSTTTDRVIIHENTVCGQAYESLKQQSNYSKPFNINLENIQDNLIPMPGAEEDVPELLASTHKKMQSILDQYLEQLRIESKVRIEKFKKQEEKQIQDAIAQIKLENNQLWSKLVQVTKSLGKEKEETIIPAPQTPSLPQQPKELHEEKHSKVANTNNHVRFAEEVDDNQNLSPLPSMKRFSFSLDEAAIRNLQNKDLDNKDLKSRMEQQHKHHDNQEENEDEDEEDMFNLDEEFSDEERAYENEEASDNEKDKDDLNSSENIDQDQTQGSSKDLPLSASLKKSISDIDQQFAWIKRKRNTKKYLEQDFDIKSEFKRTNSNGNDERDTNISKLATSVPITIHYPSEKNEDSADDSNDKADASPKKRDILASSFANYDSSFSDRMLSEQFPQVAAPPRRKSLASSALIRPQLDSLIGKSLDTRGLLKKKANEIEPKDNSDDEEFDSTLPPHLWAAKHEPANE</sequence>
<feature type="compositionally biased region" description="Basic and acidic residues" evidence="1">
    <location>
        <begin position="431"/>
        <end position="454"/>
    </location>
</feature>
<gene>
    <name evidence="2" type="ORF">INT46_004672</name>
</gene>
<protein>
    <submittedName>
        <fullName evidence="2">Uncharacterized protein</fullName>
    </submittedName>
</protein>
<feature type="compositionally biased region" description="Basic and acidic residues" evidence="1">
    <location>
        <begin position="283"/>
        <end position="297"/>
    </location>
</feature>
<feature type="region of interest" description="Disordered" evidence="1">
    <location>
        <begin position="402"/>
        <end position="454"/>
    </location>
</feature>
<organism evidence="2 3">
    <name type="scientific">Mucor plumbeus</name>
    <dbReference type="NCBI Taxonomy" id="97098"/>
    <lineage>
        <taxon>Eukaryota</taxon>
        <taxon>Fungi</taxon>
        <taxon>Fungi incertae sedis</taxon>
        <taxon>Mucoromycota</taxon>
        <taxon>Mucoromycotina</taxon>
        <taxon>Mucoromycetes</taxon>
        <taxon>Mucorales</taxon>
        <taxon>Mucorineae</taxon>
        <taxon>Mucoraceae</taxon>
        <taxon>Mucor</taxon>
    </lineage>
</organism>
<reference evidence="2" key="1">
    <citation type="submission" date="2020-12" db="EMBL/GenBank/DDBJ databases">
        <title>Metabolic potential, ecology and presence of endohyphal bacteria is reflected in genomic diversity of Mucoromycotina.</title>
        <authorList>
            <person name="Muszewska A."/>
            <person name="Okrasinska A."/>
            <person name="Steczkiewicz K."/>
            <person name="Drgas O."/>
            <person name="Orlowska M."/>
            <person name="Perlinska-Lenart U."/>
            <person name="Aleksandrzak-Piekarczyk T."/>
            <person name="Szatraj K."/>
            <person name="Zielenkiewicz U."/>
            <person name="Pilsyk S."/>
            <person name="Malc E."/>
            <person name="Mieczkowski P."/>
            <person name="Kruszewska J.S."/>
            <person name="Biernat P."/>
            <person name="Pawlowska J."/>
        </authorList>
    </citation>
    <scope>NUCLEOTIDE SEQUENCE</scope>
    <source>
        <strain evidence="2">CBS 226.32</strain>
    </source>
</reference>
<feature type="region of interest" description="Disordered" evidence="1">
    <location>
        <begin position="218"/>
        <end position="238"/>
    </location>
</feature>
<dbReference type="OrthoDB" id="5564103at2759"/>
<feature type="region of interest" description="Disordered" evidence="1">
    <location>
        <begin position="283"/>
        <end position="366"/>
    </location>
</feature>
<name>A0A8H7R1Y0_9FUNG</name>
<accession>A0A8H7R1Y0</accession>
<dbReference type="EMBL" id="JAEPRC010000259">
    <property type="protein sequence ID" value="KAG2202347.1"/>
    <property type="molecule type" value="Genomic_DNA"/>
</dbReference>
<feature type="compositionally biased region" description="Acidic residues" evidence="1">
    <location>
        <begin position="305"/>
        <end position="324"/>
    </location>
</feature>
<feature type="region of interest" description="Disordered" evidence="1">
    <location>
        <begin position="517"/>
        <end position="548"/>
    </location>
</feature>
<keyword evidence="3" id="KW-1185">Reference proteome</keyword>
<evidence type="ECO:0000313" key="3">
    <source>
        <dbReference type="Proteomes" id="UP000650833"/>
    </source>
</evidence>
<proteinExistence type="predicted"/>
<evidence type="ECO:0000313" key="2">
    <source>
        <dbReference type="EMBL" id="KAG2202347.1"/>
    </source>
</evidence>
<dbReference type="Proteomes" id="UP000650833">
    <property type="component" value="Unassembled WGS sequence"/>
</dbReference>
<feature type="compositionally biased region" description="Basic and acidic residues" evidence="1">
    <location>
        <begin position="325"/>
        <end position="344"/>
    </location>
</feature>